<dbReference type="Gene3D" id="3.80.10.10">
    <property type="entry name" value="Ribonuclease Inhibitor"/>
    <property type="match status" value="1"/>
</dbReference>
<keyword evidence="2" id="KW-1185">Reference proteome</keyword>
<protein>
    <recommendedName>
        <fullName evidence="3">F-box domain-containing protein</fullName>
    </recommendedName>
</protein>
<comment type="caution">
    <text evidence="1">The sequence shown here is derived from an EMBL/GenBank/DDBJ whole genome shotgun (WGS) entry which is preliminary data.</text>
</comment>
<gene>
    <name evidence="1" type="ORF">C1645_828334</name>
</gene>
<name>A0A397SWD0_9GLOM</name>
<dbReference type="Proteomes" id="UP000265703">
    <property type="component" value="Unassembled WGS sequence"/>
</dbReference>
<accession>A0A397SWD0</accession>
<reference evidence="1 2" key="1">
    <citation type="submission" date="2018-06" db="EMBL/GenBank/DDBJ databases">
        <title>Comparative genomics reveals the genomic features of Rhizophagus irregularis, R. cerebriforme, R. diaphanum and Gigaspora rosea, and their symbiotic lifestyle signature.</title>
        <authorList>
            <person name="Morin E."/>
            <person name="San Clemente H."/>
            <person name="Chen E.C.H."/>
            <person name="De La Providencia I."/>
            <person name="Hainaut M."/>
            <person name="Kuo A."/>
            <person name="Kohler A."/>
            <person name="Murat C."/>
            <person name="Tang N."/>
            <person name="Roy S."/>
            <person name="Loubradou J."/>
            <person name="Henrissat B."/>
            <person name="Grigoriev I.V."/>
            <person name="Corradi N."/>
            <person name="Roux C."/>
            <person name="Martin F.M."/>
        </authorList>
    </citation>
    <scope>NUCLEOTIDE SEQUENCE [LARGE SCALE GENOMIC DNA]</scope>
    <source>
        <strain evidence="1 2">DAOM 227022</strain>
    </source>
</reference>
<dbReference type="OrthoDB" id="3010419at2759"/>
<evidence type="ECO:0000313" key="1">
    <source>
        <dbReference type="EMBL" id="RIA87044.1"/>
    </source>
</evidence>
<organism evidence="1 2">
    <name type="scientific">Glomus cerebriforme</name>
    <dbReference type="NCBI Taxonomy" id="658196"/>
    <lineage>
        <taxon>Eukaryota</taxon>
        <taxon>Fungi</taxon>
        <taxon>Fungi incertae sedis</taxon>
        <taxon>Mucoromycota</taxon>
        <taxon>Glomeromycotina</taxon>
        <taxon>Glomeromycetes</taxon>
        <taxon>Glomerales</taxon>
        <taxon>Glomeraceae</taxon>
        <taxon>Glomus</taxon>
    </lineage>
</organism>
<dbReference type="AlphaFoldDB" id="A0A397SWD0"/>
<dbReference type="InterPro" id="IPR032675">
    <property type="entry name" value="LRR_dom_sf"/>
</dbReference>
<dbReference type="EMBL" id="QKYT01000329">
    <property type="protein sequence ID" value="RIA87044.1"/>
    <property type="molecule type" value="Genomic_DNA"/>
</dbReference>
<proteinExistence type="predicted"/>
<sequence length="318" mass="37080">MSKLNRDVLYLIFKELKYDTETLRSCLSVNKIWCEIVVPILWKNPWNSIKCGKEKLLSVIISHLSDKSRKNLIQHFNFLINSYQKPLFDYISFCRHLNFDTINNIINTILYTNINDNVLTGLIEICESINIQFQTGNYVDESFCKILENSLIKHANNIEYFKITKQPFTKILSSLINLKRLELSGASSIPIEALTSLIENTNGSLIEIRINRIVHEIINNKRIIHAIYQNCPNLRYLKLFFSGKNFLELEKLLIKCQYLNGLFILIDWVGDKDWDWDILFEILSKSSPTSLFKFKFTCGPSKLSLKSMSLQFDYGIQP</sequence>
<evidence type="ECO:0000313" key="2">
    <source>
        <dbReference type="Proteomes" id="UP000265703"/>
    </source>
</evidence>
<evidence type="ECO:0008006" key="3">
    <source>
        <dbReference type="Google" id="ProtNLM"/>
    </source>
</evidence>